<feature type="domain" description="Lipopolysaccharide assembly protein A" evidence="6">
    <location>
        <begin position="16"/>
        <end position="79"/>
    </location>
</feature>
<dbReference type="GO" id="GO:0005886">
    <property type="term" value="C:plasma membrane"/>
    <property type="evidence" value="ECO:0007669"/>
    <property type="project" value="InterPro"/>
</dbReference>
<dbReference type="InterPro" id="IPR010445">
    <property type="entry name" value="LapA_dom"/>
</dbReference>
<evidence type="ECO:0000259" key="6">
    <source>
        <dbReference type="Pfam" id="PF06305"/>
    </source>
</evidence>
<keyword evidence="4 5" id="KW-0472">Membrane</keyword>
<keyword evidence="1" id="KW-1003">Cell membrane</keyword>
<reference evidence="7 8" key="1">
    <citation type="submission" date="2019-03" db="EMBL/GenBank/DDBJ databases">
        <title>Nitrincola sp. nov. isolated from an Indian soda lake.</title>
        <authorList>
            <person name="Joshi A."/>
            <person name="Thite S.V."/>
            <person name="Joseph N."/>
            <person name="Dhotre D."/>
            <person name="Moorthy M."/>
            <person name="Shouche Y.S."/>
        </authorList>
    </citation>
    <scope>NUCLEOTIDE SEQUENCE [LARGE SCALE GENOMIC DNA]</scope>
    <source>
        <strain evidence="7 8">MEB193</strain>
    </source>
</reference>
<evidence type="ECO:0000256" key="3">
    <source>
        <dbReference type="ARBA" id="ARBA00022989"/>
    </source>
</evidence>
<name>A0A5A9VZS1_9GAMM</name>
<keyword evidence="3 5" id="KW-1133">Transmembrane helix</keyword>
<dbReference type="Proteomes" id="UP000325302">
    <property type="component" value="Unassembled WGS sequence"/>
</dbReference>
<sequence length="91" mass="9814">MSLVVLLAGILFAIHNTAAVSIDLIFITLPEASLSMWLLGAFALGGLLGVVLSSVIIMTLKTRLYYLKKKMNAAREQLDSLSANQARLDGH</sequence>
<proteinExistence type="predicted"/>
<accession>A0A5A9VZS1</accession>
<comment type="caution">
    <text evidence="7">The sequence shown here is derived from an EMBL/GenBank/DDBJ whole genome shotgun (WGS) entry which is preliminary data.</text>
</comment>
<keyword evidence="8" id="KW-1185">Reference proteome</keyword>
<dbReference type="OrthoDB" id="6121208at2"/>
<evidence type="ECO:0000256" key="5">
    <source>
        <dbReference type="SAM" id="Phobius"/>
    </source>
</evidence>
<evidence type="ECO:0000256" key="1">
    <source>
        <dbReference type="ARBA" id="ARBA00022475"/>
    </source>
</evidence>
<dbReference type="EMBL" id="SMRS01000008">
    <property type="protein sequence ID" value="KAA0873997.1"/>
    <property type="molecule type" value="Genomic_DNA"/>
</dbReference>
<dbReference type="AlphaFoldDB" id="A0A5A9VZS1"/>
<evidence type="ECO:0000313" key="7">
    <source>
        <dbReference type="EMBL" id="KAA0873997.1"/>
    </source>
</evidence>
<keyword evidence="2 5" id="KW-0812">Transmembrane</keyword>
<gene>
    <name evidence="7" type="ORF">E1H14_11145</name>
</gene>
<organism evidence="7 8">
    <name type="scientific">Nitrincola tapanii</name>
    <dbReference type="NCBI Taxonomy" id="1708751"/>
    <lineage>
        <taxon>Bacteria</taxon>
        <taxon>Pseudomonadati</taxon>
        <taxon>Pseudomonadota</taxon>
        <taxon>Gammaproteobacteria</taxon>
        <taxon>Oceanospirillales</taxon>
        <taxon>Oceanospirillaceae</taxon>
        <taxon>Nitrincola</taxon>
    </lineage>
</organism>
<evidence type="ECO:0000256" key="4">
    <source>
        <dbReference type="ARBA" id="ARBA00023136"/>
    </source>
</evidence>
<protein>
    <submittedName>
        <fullName evidence="7">LapA family protein</fullName>
    </submittedName>
</protein>
<dbReference type="Pfam" id="PF06305">
    <property type="entry name" value="LapA_dom"/>
    <property type="match status" value="1"/>
</dbReference>
<feature type="transmembrane region" description="Helical" evidence="5">
    <location>
        <begin position="35"/>
        <end position="60"/>
    </location>
</feature>
<evidence type="ECO:0000313" key="8">
    <source>
        <dbReference type="Proteomes" id="UP000325302"/>
    </source>
</evidence>
<evidence type="ECO:0000256" key="2">
    <source>
        <dbReference type="ARBA" id="ARBA00022692"/>
    </source>
</evidence>